<accession>F3GR37</accession>
<dbReference type="AlphaFoldDB" id="F3GR37"/>
<feature type="non-terminal residue" evidence="1">
    <location>
        <position position="43"/>
    </location>
</feature>
<keyword evidence="2" id="KW-1185">Reference proteome</keyword>
<reference evidence="1 2" key="1">
    <citation type="journal article" date="2011" name="PLoS Pathog.">
        <title>Dynamic evolution of pathogenicity revealed by sequencing and comparative genomics of 19 Pseudomonas syringae isolates.</title>
        <authorList>
            <person name="Baltrus D.A."/>
            <person name="Nishimura M.T."/>
            <person name="Romanchuk A."/>
            <person name="Chang J.H."/>
            <person name="Mukhtar M.S."/>
            <person name="Cherkis K."/>
            <person name="Roach J."/>
            <person name="Grant S.R."/>
            <person name="Jones C.D."/>
            <person name="Dangl J.L."/>
        </authorList>
    </citation>
    <scope>NUCLEOTIDE SEQUENCE [LARGE SCALE GENOMIC DNA]</scope>
    <source>
        <strain evidence="1 2">1704B</strain>
    </source>
</reference>
<proteinExistence type="predicted"/>
<sequence>MRHVLADSGVKLLLTHSDQLTGLPELADIQCLCIDRMNSETAS</sequence>
<dbReference type="HOGENOM" id="CLU_3244268_0_0_6"/>
<dbReference type="Proteomes" id="UP000004986">
    <property type="component" value="Unassembled WGS sequence"/>
</dbReference>
<organism evidence="1 2">
    <name type="scientific">Pseudomonas syringae pv. pisi str. 1704B</name>
    <dbReference type="NCBI Taxonomy" id="629263"/>
    <lineage>
        <taxon>Bacteria</taxon>
        <taxon>Pseudomonadati</taxon>
        <taxon>Pseudomonadota</taxon>
        <taxon>Gammaproteobacteria</taxon>
        <taxon>Pseudomonadales</taxon>
        <taxon>Pseudomonadaceae</taxon>
        <taxon>Pseudomonas</taxon>
        <taxon>Pseudomonas syringae</taxon>
    </lineage>
</organism>
<protein>
    <submittedName>
        <fullName evidence="1">Amino acid adenylation</fullName>
    </submittedName>
</protein>
<name>F3GR37_PSESJ</name>
<comment type="caution">
    <text evidence="1">The sequence shown here is derived from an EMBL/GenBank/DDBJ whole genome shotgun (WGS) entry which is preliminary data.</text>
</comment>
<evidence type="ECO:0000313" key="1">
    <source>
        <dbReference type="EMBL" id="EGH49540.1"/>
    </source>
</evidence>
<dbReference type="EMBL" id="AEAI01004391">
    <property type="protein sequence ID" value="EGH49540.1"/>
    <property type="molecule type" value="Genomic_DNA"/>
</dbReference>
<gene>
    <name evidence="1" type="ORF">PSYPI_47036</name>
</gene>
<evidence type="ECO:0000313" key="2">
    <source>
        <dbReference type="Proteomes" id="UP000004986"/>
    </source>
</evidence>